<comment type="caution">
    <text evidence="1">The sequence shown here is derived from an EMBL/GenBank/DDBJ whole genome shotgun (WGS) entry which is preliminary data.</text>
</comment>
<keyword evidence="2" id="KW-1185">Reference proteome</keyword>
<dbReference type="EMBL" id="JAOL01000036">
    <property type="protein sequence ID" value="EUA93860.1"/>
    <property type="molecule type" value="Genomic_DNA"/>
</dbReference>
<name>A0ABN0R9Q2_MYCUL</name>
<evidence type="ECO:0000313" key="2">
    <source>
        <dbReference type="Proteomes" id="UP000020681"/>
    </source>
</evidence>
<dbReference type="Proteomes" id="UP000020681">
    <property type="component" value="Unassembled WGS sequence"/>
</dbReference>
<organism evidence="1 2">
    <name type="scientific">Mycobacterium ulcerans str. Harvey</name>
    <dbReference type="NCBI Taxonomy" id="1299332"/>
    <lineage>
        <taxon>Bacteria</taxon>
        <taxon>Bacillati</taxon>
        <taxon>Actinomycetota</taxon>
        <taxon>Actinomycetes</taxon>
        <taxon>Mycobacteriales</taxon>
        <taxon>Mycobacteriaceae</taxon>
        <taxon>Mycobacterium</taxon>
        <taxon>Mycobacterium ulcerans group</taxon>
    </lineage>
</organism>
<proteinExistence type="predicted"/>
<protein>
    <submittedName>
        <fullName evidence="1">Uncharacterized protein</fullName>
    </submittedName>
</protein>
<evidence type="ECO:0000313" key="1">
    <source>
        <dbReference type="EMBL" id="EUA93860.1"/>
    </source>
</evidence>
<reference evidence="1 2" key="1">
    <citation type="submission" date="2014-01" db="EMBL/GenBank/DDBJ databases">
        <authorList>
            <person name="Dobos K."/>
            <person name="Lenaerts A."/>
            <person name="Ordway D."/>
            <person name="DeGroote M.A."/>
            <person name="Parker T."/>
            <person name="Sizemore C."/>
            <person name="Tallon L.J."/>
            <person name="Sadzewicz L.K."/>
            <person name="Sengamalay N."/>
            <person name="Fraser C.M."/>
            <person name="Hine E."/>
            <person name="Shefchek K.A."/>
            <person name="Das S.P."/>
            <person name="Tettelin H."/>
        </authorList>
    </citation>
    <scope>NUCLEOTIDE SEQUENCE [LARGE SCALE GENOMIC DNA]</scope>
    <source>
        <strain evidence="1 2">Harvey</strain>
    </source>
</reference>
<gene>
    <name evidence="1" type="ORF">I551_8881</name>
</gene>
<sequence length="46" mass="4891">MTDYPGSLDTDAKRALYDSLDRDEQLALAVDKAVLRASVPPGSATP</sequence>
<accession>A0ABN0R9Q2</accession>